<evidence type="ECO:0000313" key="3">
    <source>
        <dbReference type="Proteomes" id="UP000559256"/>
    </source>
</evidence>
<dbReference type="AlphaFoldDB" id="A0A8H5FIY2"/>
<accession>A0A8H5FIY2</accession>
<name>A0A8H5FIY2_9AGAR</name>
<keyword evidence="1" id="KW-0472">Membrane</keyword>
<feature type="transmembrane region" description="Helical" evidence="1">
    <location>
        <begin position="12"/>
        <end position="36"/>
    </location>
</feature>
<gene>
    <name evidence="2" type="ORF">D9758_015390</name>
</gene>
<keyword evidence="3" id="KW-1185">Reference proteome</keyword>
<dbReference type="Proteomes" id="UP000559256">
    <property type="component" value="Unassembled WGS sequence"/>
</dbReference>
<dbReference type="EMBL" id="JAACJM010000200">
    <property type="protein sequence ID" value="KAF5338113.1"/>
    <property type="molecule type" value="Genomic_DNA"/>
</dbReference>
<reference evidence="2 3" key="1">
    <citation type="journal article" date="2020" name="ISME J.">
        <title>Uncovering the hidden diversity of litter-decomposition mechanisms in mushroom-forming fungi.</title>
        <authorList>
            <person name="Floudas D."/>
            <person name="Bentzer J."/>
            <person name="Ahren D."/>
            <person name="Johansson T."/>
            <person name="Persson P."/>
            <person name="Tunlid A."/>
        </authorList>
    </citation>
    <scope>NUCLEOTIDE SEQUENCE [LARGE SCALE GENOMIC DNA]</scope>
    <source>
        <strain evidence="2 3">CBS 291.85</strain>
    </source>
</reference>
<evidence type="ECO:0000313" key="2">
    <source>
        <dbReference type="EMBL" id="KAF5338113.1"/>
    </source>
</evidence>
<keyword evidence="1" id="KW-0812">Transmembrane</keyword>
<protein>
    <submittedName>
        <fullName evidence="2">Uncharacterized protein</fullName>
    </submittedName>
</protein>
<sequence length="114" mass="12390">MIFDGILTANENTVLIIAFCVLAFGALAFMGLFVLYTQTTNDDVFGDDTIAFGYVKARFIAADPGNEAAYTNVTVSTPRPMNLSSAMDRLSATRCDRDADQRLFEALKDSGFIA</sequence>
<keyword evidence="1" id="KW-1133">Transmembrane helix</keyword>
<proteinExistence type="predicted"/>
<organism evidence="2 3">
    <name type="scientific">Tetrapyrgos nigripes</name>
    <dbReference type="NCBI Taxonomy" id="182062"/>
    <lineage>
        <taxon>Eukaryota</taxon>
        <taxon>Fungi</taxon>
        <taxon>Dikarya</taxon>
        <taxon>Basidiomycota</taxon>
        <taxon>Agaricomycotina</taxon>
        <taxon>Agaricomycetes</taxon>
        <taxon>Agaricomycetidae</taxon>
        <taxon>Agaricales</taxon>
        <taxon>Marasmiineae</taxon>
        <taxon>Marasmiaceae</taxon>
        <taxon>Tetrapyrgos</taxon>
    </lineage>
</organism>
<evidence type="ECO:0000256" key="1">
    <source>
        <dbReference type="SAM" id="Phobius"/>
    </source>
</evidence>
<comment type="caution">
    <text evidence="2">The sequence shown here is derived from an EMBL/GenBank/DDBJ whole genome shotgun (WGS) entry which is preliminary data.</text>
</comment>